<name>A0A0N4V1F8_ENTVE</name>
<dbReference type="Pfam" id="PF00307">
    <property type="entry name" value="CH"/>
    <property type="match status" value="2"/>
</dbReference>
<evidence type="ECO:0000259" key="3">
    <source>
        <dbReference type="PROSITE" id="PS50021"/>
    </source>
</evidence>
<keyword evidence="2" id="KW-0009">Actin-binding</keyword>
<keyword evidence="5" id="KW-1185">Reference proteome</keyword>
<evidence type="ECO:0000313" key="4">
    <source>
        <dbReference type="EMBL" id="VDD88348.1"/>
    </source>
</evidence>
<evidence type="ECO:0000256" key="2">
    <source>
        <dbReference type="ARBA" id="ARBA00023203"/>
    </source>
</evidence>
<reference evidence="4 5" key="2">
    <citation type="submission" date="2018-10" db="EMBL/GenBank/DDBJ databases">
        <authorList>
            <consortium name="Pathogen Informatics"/>
        </authorList>
    </citation>
    <scope>NUCLEOTIDE SEQUENCE [LARGE SCALE GENOMIC DNA]</scope>
</reference>
<evidence type="ECO:0000313" key="6">
    <source>
        <dbReference type="WBParaSite" id="EVEC_0000378301-mRNA-1"/>
    </source>
</evidence>
<keyword evidence="1" id="KW-0677">Repeat</keyword>
<dbReference type="Proteomes" id="UP000274131">
    <property type="component" value="Unassembled WGS sequence"/>
</dbReference>
<dbReference type="GO" id="GO:0030036">
    <property type="term" value="P:actin cytoskeleton organization"/>
    <property type="evidence" value="ECO:0007669"/>
    <property type="project" value="InterPro"/>
</dbReference>
<dbReference type="InterPro" id="IPR001715">
    <property type="entry name" value="CH_dom"/>
</dbReference>
<organism evidence="6">
    <name type="scientific">Enterobius vermicularis</name>
    <name type="common">Human pinworm</name>
    <dbReference type="NCBI Taxonomy" id="51028"/>
    <lineage>
        <taxon>Eukaryota</taxon>
        <taxon>Metazoa</taxon>
        <taxon>Ecdysozoa</taxon>
        <taxon>Nematoda</taxon>
        <taxon>Chromadorea</taxon>
        <taxon>Rhabditida</taxon>
        <taxon>Spirurina</taxon>
        <taxon>Oxyuridomorpha</taxon>
        <taxon>Oxyuroidea</taxon>
        <taxon>Oxyuridae</taxon>
        <taxon>Enterobius</taxon>
    </lineage>
</organism>
<dbReference type="PROSITE" id="PS50021">
    <property type="entry name" value="CH"/>
    <property type="match status" value="2"/>
</dbReference>
<dbReference type="InterPro" id="IPR044801">
    <property type="entry name" value="Filamin"/>
</dbReference>
<dbReference type="PROSITE" id="PS00020">
    <property type="entry name" value="ACTININ_2"/>
    <property type="match status" value="1"/>
</dbReference>
<dbReference type="SMART" id="SM00033">
    <property type="entry name" value="CH"/>
    <property type="match status" value="2"/>
</dbReference>
<dbReference type="WBParaSite" id="EVEC_0000378301-mRNA-1">
    <property type="protein sequence ID" value="EVEC_0000378301-mRNA-1"/>
    <property type="gene ID" value="EVEC_0000378301"/>
</dbReference>
<dbReference type="PANTHER" id="PTHR38537:SF16">
    <property type="entry name" value="CALPONIN-HOMOLOGY (CH) DOMAIN-CONTAINING PROTEIN"/>
    <property type="match status" value="1"/>
</dbReference>
<dbReference type="InterPro" id="IPR036872">
    <property type="entry name" value="CH_dom_sf"/>
</dbReference>
<dbReference type="Gene3D" id="1.10.418.10">
    <property type="entry name" value="Calponin-like domain"/>
    <property type="match status" value="2"/>
</dbReference>
<dbReference type="PANTHER" id="PTHR38537">
    <property type="entry name" value="JITTERBUG, ISOFORM N"/>
    <property type="match status" value="1"/>
</dbReference>
<evidence type="ECO:0000256" key="1">
    <source>
        <dbReference type="ARBA" id="ARBA00022737"/>
    </source>
</evidence>
<reference evidence="6" key="1">
    <citation type="submission" date="2017-02" db="UniProtKB">
        <authorList>
            <consortium name="WormBaseParasite"/>
        </authorList>
    </citation>
    <scope>IDENTIFICATION</scope>
</reference>
<gene>
    <name evidence="4" type="ORF">EVEC_LOCUS3491</name>
</gene>
<feature type="domain" description="Calponin-homology (CH)" evidence="3">
    <location>
        <begin position="1"/>
        <end position="94"/>
    </location>
</feature>
<dbReference type="SUPFAM" id="SSF47576">
    <property type="entry name" value="Calponin-homology domain, CH-domain"/>
    <property type="match status" value="1"/>
</dbReference>
<dbReference type="InterPro" id="IPR001589">
    <property type="entry name" value="Actinin_actin-bd_CS"/>
</dbReference>
<proteinExistence type="predicted"/>
<dbReference type="AlphaFoldDB" id="A0A0N4V1F8"/>
<accession>A0A0N4V1F8</accession>
<dbReference type="OrthoDB" id="18740at2759"/>
<dbReference type="EMBL" id="UXUI01007607">
    <property type="protein sequence ID" value="VDD88348.1"/>
    <property type="molecule type" value="Genomic_DNA"/>
</dbReference>
<evidence type="ECO:0000313" key="5">
    <source>
        <dbReference type="Proteomes" id="UP000274131"/>
    </source>
</evidence>
<dbReference type="GO" id="GO:0051015">
    <property type="term" value="F:actin filament binding"/>
    <property type="evidence" value="ECO:0007669"/>
    <property type="project" value="InterPro"/>
</dbReference>
<feature type="domain" description="Calponin-homology (CH)" evidence="3">
    <location>
        <begin position="101"/>
        <end position="204"/>
    </location>
</feature>
<dbReference type="STRING" id="51028.A0A0N4V1F8"/>
<sequence>MLSQTDSHIEDLSTELSDGIILIRVVEALQQRKCTGKIYNNDPTEIQMIMNVQMALDALKEDGVKMVNIGAHDIVEGNLKLILGLIWCLIQRYQIDSNAKIPAKKLMMAWLQSVLPELKLTNFRTNWNDGRALGALVNYCRPGLCPDWENMDSTNALQNCERVISLAETYLSVPSIISPADLSSPDLDELSTITYLSYFMKYNGAGYKACLNRVQEVS</sequence>
<protein>
    <submittedName>
        <fullName evidence="6">Calponin-homology (CH) domain-containing protein</fullName>
    </submittedName>
</protein>